<organism evidence="1 2">
    <name type="scientific">Armillaria luteobubalina</name>
    <dbReference type="NCBI Taxonomy" id="153913"/>
    <lineage>
        <taxon>Eukaryota</taxon>
        <taxon>Fungi</taxon>
        <taxon>Dikarya</taxon>
        <taxon>Basidiomycota</taxon>
        <taxon>Agaricomycotina</taxon>
        <taxon>Agaricomycetes</taxon>
        <taxon>Agaricomycetidae</taxon>
        <taxon>Agaricales</taxon>
        <taxon>Marasmiineae</taxon>
        <taxon>Physalacriaceae</taxon>
        <taxon>Armillaria</taxon>
    </lineage>
</organism>
<evidence type="ECO:0000313" key="2">
    <source>
        <dbReference type="Proteomes" id="UP001175228"/>
    </source>
</evidence>
<proteinExistence type="predicted"/>
<name>A0AA39P8B4_9AGAR</name>
<dbReference type="EMBL" id="JAUEPU010000087">
    <property type="protein sequence ID" value="KAK0479455.1"/>
    <property type="molecule type" value="Genomic_DNA"/>
</dbReference>
<dbReference type="AlphaFoldDB" id="A0AA39P8B4"/>
<gene>
    <name evidence="1" type="ORF">EDD18DRAFT_845707</name>
</gene>
<reference evidence="1" key="1">
    <citation type="submission" date="2023-06" db="EMBL/GenBank/DDBJ databases">
        <authorList>
            <consortium name="Lawrence Berkeley National Laboratory"/>
            <person name="Ahrendt S."/>
            <person name="Sahu N."/>
            <person name="Indic B."/>
            <person name="Wong-Bajracharya J."/>
            <person name="Merenyi Z."/>
            <person name="Ke H.-M."/>
            <person name="Monk M."/>
            <person name="Kocsube S."/>
            <person name="Drula E."/>
            <person name="Lipzen A."/>
            <person name="Balint B."/>
            <person name="Henrissat B."/>
            <person name="Andreopoulos B."/>
            <person name="Martin F.M."/>
            <person name="Harder C.B."/>
            <person name="Rigling D."/>
            <person name="Ford K.L."/>
            <person name="Foster G.D."/>
            <person name="Pangilinan J."/>
            <person name="Papanicolaou A."/>
            <person name="Barry K."/>
            <person name="LaButti K."/>
            <person name="Viragh M."/>
            <person name="Koriabine M."/>
            <person name="Yan M."/>
            <person name="Riley R."/>
            <person name="Champramary S."/>
            <person name="Plett K.L."/>
            <person name="Tsai I.J."/>
            <person name="Slot J."/>
            <person name="Sipos G."/>
            <person name="Plett J."/>
            <person name="Nagy L.G."/>
            <person name="Grigoriev I.V."/>
        </authorList>
    </citation>
    <scope>NUCLEOTIDE SEQUENCE</scope>
    <source>
        <strain evidence="1">HWK02</strain>
    </source>
</reference>
<evidence type="ECO:0000313" key="1">
    <source>
        <dbReference type="EMBL" id="KAK0479455.1"/>
    </source>
</evidence>
<keyword evidence="2" id="KW-1185">Reference proteome</keyword>
<sequence length="85" mass="9542">MVWALEAIWDANTRQYLVYWSSRFYDEADTAHAGTATESCIVSAYTSDFWMIIKATDYIVIPGTPIIDLTILPLPDGETFGSSRT</sequence>
<protein>
    <submittedName>
        <fullName evidence="1">Uncharacterized protein</fullName>
    </submittedName>
</protein>
<accession>A0AA39P8B4</accession>
<dbReference type="Proteomes" id="UP001175228">
    <property type="component" value="Unassembled WGS sequence"/>
</dbReference>
<comment type="caution">
    <text evidence="1">The sequence shown here is derived from an EMBL/GenBank/DDBJ whole genome shotgun (WGS) entry which is preliminary data.</text>
</comment>